<sequence>MHVDHKSMHKIGYGLQNGEEFYGQDKKGLGKKNKKKKKKQKKKPPDGRKGKKKKKKKKKKDNNYTSVVAKYSVKKNMIE</sequence>
<feature type="compositionally biased region" description="Basic residues" evidence="1">
    <location>
        <begin position="49"/>
        <end position="60"/>
    </location>
</feature>
<accession>A0A1I7T1S5</accession>
<dbReference type="WBParaSite" id="Csp11.Scaffold466.g1593.t1">
    <property type="protein sequence ID" value="Csp11.Scaffold466.g1593.t1"/>
    <property type="gene ID" value="Csp11.Scaffold466.g1593"/>
</dbReference>
<keyword evidence="2" id="KW-1185">Reference proteome</keyword>
<evidence type="ECO:0000313" key="3">
    <source>
        <dbReference type="WBParaSite" id="Csp11.Scaffold466.g1593.t1"/>
    </source>
</evidence>
<dbReference type="AlphaFoldDB" id="A0A1I7T1S5"/>
<dbReference type="Proteomes" id="UP000095282">
    <property type="component" value="Unplaced"/>
</dbReference>
<evidence type="ECO:0000313" key="2">
    <source>
        <dbReference type="Proteomes" id="UP000095282"/>
    </source>
</evidence>
<name>A0A1I7T1S5_9PELO</name>
<organism evidence="2 3">
    <name type="scientific">Caenorhabditis tropicalis</name>
    <dbReference type="NCBI Taxonomy" id="1561998"/>
    <lineage>
        <taxon>Eukaryota</taxon>
        <taxon>Metazoa</taxon>
        <taxon>Ecdysozoa</taxon>
        <taxon>Nematoda</taxon>
        <taxon>Chromadorea</taxon>
        <taxon>Rhabditida</taxon>
        <taxon>Rhabditina</taxon>
        <taxon>Rhabditomorpha</taxon>
        <taxon>Rhabditoidea</taxon>
        <taxon>Rhabditidae</taxon>
        <taxon>Peloderinae</taxon>
        <taxon>Caenorhabditis</taxon>
    </lineage>
</organism>
<feature type="region of interest" description="Disordered" evidence="1">
    <location>
        <begin position="1"/>
        <end position="79"/>
    </location>
</feature>
<proteinExistence type="predicted"/>
<protein>
    <submittedName>
        <fullName evidence="3">Uncharacterized protein</fullName>
    </submittedName>
</protein>
<evidence type="ECO:0000256" key="1">
    <source>
        <dbReference type="SAM" id="MobiDB-lite"/>
    </source>
</evidence>
<reference evidence="3" key="1">
    <citation type="submission" date="2016-11" db="UniProtKB">
        <authorList>
            <consortium name="WormBaseParasite"/>
        </authorList>
    </citation>
    <scope>IDENTIFICATION</scope>
</reference>
<dbReference type="eggNOG" id="ENOG502TKBH">
    <property type="taxonomic scope" value="Eukaryota"/>
</dbReference>
<feature type="compositionally biased region" description="Basic residues" evidence="1">
    <location>
        <begin position="29"/>
        <end position="42"/>
    </location>
</feature>